<protein>
    <submittedName>
        <fullName evidence="2">Uncharacterized protein</fullName>
    </submittedName>
</protein>
<name>A0A831QRT8_9FLAO</name>
<evidence type="ECO:0000256" key="1">
    <source>
        <dbReference type="SAM" id="Phobius"/>
    </source>
</evidence>
<feature type="transmembrane region" description="Helical" evidence="1">
    <location>
        <begin position="108"/>
        <end position="126"/>
    </location>
</feature>
<dbReference type="EMBL" id="DRGL01000051">
    <property type="protein sequence ID" value="HEA22106.1"/>
    <property type="molecule type" value="Genomic_DNA"/>
</dbReference>
<feature type="transmembrane region" description="Helical" evidence="1">
    <location>
        <begin position="80"/>
        <end position="102"/>
    </location>
</feature>
<proteinExistence type="predicted"/>
<organism evidence="2">
    <name type="scientific">Pricia antarctica</name>
    <dbReference type="NCBI Taxonomy" id="641691"/>
    <lineage>
        <taxon>Bacteria</taxon>
        <taxon>Pseudomonadati</taxon>
        <taxon>Bacteroidota</taxon>
        <taxon>Flavobacteriia</taxon>
        <taxon>Flavobacteriales</taxon>
        <taxon>Flavobacteriaceae</taxon>
        <taxon>Pricia</taxon>
    </lineage>
</organism>
<comment type="caution">
    <text evidence="2">The sequence shown here is derived from an EMBL/GenBank/DDBJ whole genome shotgun (WGS) entry which is preliminary data.</text>
</comment>
<keyword evidence="1" id="KW-1133">Transmembrane helix</keyword>
<keyword evidence="1" id="KW-0472">Membrane</keyword>
<reference evidence="2" key="1">
    <citation type="journal article" date="2020" name="mSystems">
        <title>Genome- and Community-Level Interaction Insights into Carbon Utilization and Element Cycling Functions of Hydrothermarchaeota in Hydrothermal Sediment.</title>
        <authorList>
            <person name="Zhou Z."/>
            <person name="Liu Y."/>
            <person name="Xu W."/>
            <person name="Pan J."/>
            <person name="Luo Z.H."/>
            <person name="Li M."/>
        </authorList>
    </citation>
    <scope>NUCLEOTIDE SEQUENCE [LARGE SCALE GENOMIC DNA]</scope>
    <source>
        <strain evidence="2">HyVt-345</strain>
    </source>
</reference>
<dbReference type="AlphaFoldDB" id="A0A831QRT8"/>
<dbReference type="Proteomes" id="UP000886191">
    <property type="component" value="Unassembled WGS sequence"/>
</dbReference>
<evidence type="ECO:0000313" key="2">
    <source>
        <dbReference type="EMBL" id="HEA22106.1"/>
    </source>
</evidence>
<keyword evidence="1" id="KW-0812">Transmembrane</keyword>
<sequence length="144" mass="16492">MQNDFTSEAKLLVNRLANECRKKGFKVKLWKNGFMLKIPIPFKTHSGQNKLDALKVFREGKVKLVHLTNNQIAISFAANLNYLLAISFISRLTVLLVGLYYFEDIIKINLVLIIIAIVLIVLIIGMNTKRKEINEIIDHSIKIK</sequence>
<accession>A0A831QRT8</accession>
<gene>
    <name evidence="2" type="ORF">ENH87_14470</name>
</gene>